<keyword evidence="21 39" id="KW-0547">Nucleotide-binding</keyword>
<dbReference type="CDD" id="cd05040">
    <property type="entry name" value="PTKc_Ack_like"/>
    <property type="match status" value="1"/>
</dbReference>
<feature type="domain" description="Protein kinase" evidence="42">
    <location>
        <begin position="117"/>
        <end position="376"/>
    </location>
</feature>
<dbReference type="InterPro" id="IPR037085">
    <property type="entry name" value="Cdc42-bd-like_dom_sf"/>
</dbReference>
<comment type="cofactor">
    <cofactor evidence="1">
        <name>Mg(2+)</name>
        <dbReference type="ChEBI" id="CHEBI:18420"/>
    </cofactor>
</comment>
<dbReference type="InterPro" id="IPR036028">
    <property type="entry name" value="SH3-like_dom_sf"/>
</dbReference>
<dbReference type="SMART" id="SM00219">
    <property type="entry name" value="TyrKc"/>
    <property type="match status" value="1"/>
</dbReference>
<keyword evidence="26" id="KW-0832">Ubl conjugation</keyword>
<dbReference type="GO" id="GO:0005886">
    <property type="term" value="C:plasma membrane"/>
    <property type="evidence" value="ECO:0007669"/>
    <property type="project" value="UniProtKB-SubCell"/>
</dbReference>
<keyword evidence="12 38" id="KW-0728">SH3 domain</keyword>
<keyword evidence="16" id="KW-0723">Serine/threonine-protein kinase</keyword>
<comment type="catalytic activity">
    <reaction evidence="34">
        <text>L-seryl-[protein] + ATP = O-phospho-L-seryl-[protein] + ADP + H(+)</text>
        <dbReference type="Rhea" id="RHEA:17989"/>
        <dbReference type="Rhea" id="RHEA-COMP:9863"/>
        <dbReference type="Rhea" id="RHEA-COMP:11604"/>
        <dbReference type="ChEBI" id="CHEBI:15378"/>
        <dbReference type="ChEBI" id="CHEBI:29999"/>
        <dbReference type="ChEBI" id="CHEBI:30616"/>
        <dbReference type="ChEBI" id="CHEBI:83421"/>
        <dbReference type="ChEBI" id="CHEBI:456216"/>
        <dbReference type="EC" id="2.7.11.1"/>
    </reaction>
</comment>
<evidence type="ECO:0000256" key="26">
    <source>
        <dbReference type="ARBA" id="ARBA00022843"/>
    </source>
</evidence>
<dbReference type="PROSITE" id="PS00107">
    <property type="entry name" value="PROTEIN_KINASE_ATP"/>
    <property type="match status" value="1"/>
</dbReference>
<evidence type="ECO:0000313" key="44">
    <source>
        <dbReference type="Proteomes" id="UP000054359"/>
    </source>
</evidence>
<comment type="catalytic activity">
    <reaction evidence="33">
        <text>L-threonyl-[protein] + ATP = O-phospho-L-threonyl-[protein] + ADP + H(+)</text>
        <dbReference type="Rhea" id="RHEA:46608"/>
        <dbReference type="Rhea" id="RHEA-COMP:11060"/>
        <dbReference type="Rhea" id="RHEA-COMP:11605"/>
        <dbReference type="ChEBI" id="CHEBI:15378"/>
        <dbReference type="ChEBI" id="CHEBI:30013"/>
        <dbReference type="ChEBI" id="CHEBI:30616"/>
        <dbReference type="ChEBI" id="CHEBI:61977"/>
        <dbReference type="ChEBI" id="CHEBI:456216"/>
        <dbReference type="EC" id="2.7.11.1"/>
    </reaction>
</comment>
<evidence type="ECO:0000256" key="4">
    <source>
        <dbReference type="ARBA" id="ARBA00004177"/>
    </source>
</evidence>
<accession>A0A087UHQ4</accession>
<dbReference type="Pfam" id="PF09027">
    <property type="entry name" value="GTPase_binding"/>
    <property type="match status" value="1"/>
</dbReference>
<organism evidence="43 44">
    <name type="scientific">Stegodyphus mimosarum</name>
    <name type="common">African social velvet spider</name>
    <dbReference type="NCBI Taxonomy" id="407821"/>
    <lineage>
        <taxon>Eukaryota</taxon>
        <taxon>Metazoa</taxon>
        <taxon>Ecdysozoa</taxon>
        <taxon>Arthropoda</taxon>
        <taxon>Chelicerata</taxon>
        <taxon>Arachnida</taxon>
        <taxon>Araneae</taxon>
        <taxon>Araneomorphae</taxon>
        <taxon>Entelegynae</taxon>
        <taxon>Eresoidea</taxon>
        <taxon>Eresidae</taxon>
        <taxon>Stegodyphus</taxon>
    </lineage>
</organism>
<keyword evidence="28" id="KW-0472">Membrane</keyword>
<dbReference type="AlphaFoldDB" id="A0A087UHQ4"/>
<keyword evidence="15" id="KW-0963">Cytoplasm</keyword>
<evidence type="ECO:0000256" key="13">
    <source>
        <dbReference type="ARBA" id="ARBA00022475"/>
    </source>
</evidence>
<evidence type="ECO:0000256" key="34">
    <source>
        <dbReference type="ARBA" id="ARBA00048679"/>
    </source>
</evidence>
<evidence type="ECO:0000256" key="40">
    <source>
        <dbReference type="SAM" id="MobiDB-lite"/>
    </source>
</evidence>
<evidence type="ECO:0000256" key="16">
    <source>
        <dbReference type="ARBA" id="ARBA00022527"/>
    </source>
</evidence>
<dbReference type="PROSITE" id="PS00109">
    <property type="entry name" value="PROTEIN_KINASE_TYR"/>
    <property type="match status" value="1"/>
</dbReference>
<evidence type="ECO:0000256" key="6">
    <source>
        <dbReference type="ARBA" id="ARBA00004236"/>
    </source>
</evidence>
<dbReference type="EC" id="2.7.10.2" evidence="10"/>
<evidence type="ECO:0000256" key="28">
    <source>
        <dbReference type="ARBA" id="ARBA00023136"/>
    </source>
</evidence>
<evidence type="ECO:0000256" key="22">
    <source>
        <dbReference type="ARBA" id="ARBA00022753"/>
    </source>
</evidence>
<dbReference type="InterPro" id="IPR050198">
    <property type="entry name" value="Non-receptor_tyrosine_kinases"/>
</dbReference>
<keyword evidence="25" id="KW-0460">Magnesium</keyword>
<evidence type="ECO:0000256" key="1">
    <source>
        <dbReference type="ARBA" id="ARBA00001946"/>
    </source>
</evidence>
<evidence type="ECO:0000256" key="23">
    <source>
        <dbReference type="ARBA" id="ARBA00022777"/>
    </source>
</evidence>
<dbReference type="GO" id="GO:0005912">
    <property type="term" value="C:adherens junction"/>
    <property type="evidence" value="ECO:0007669"/>
    <property type="project" value="UniProtKB-SubCell"/>
</dbReference>
<dbReference type="SUPFAM" id="SSF56112">
    <property type="entry name" value="Protein kinase-like (PK-like)"/>
    <property type="match status" value="1"/>
</dbReference>
<keyword evidence="29" id="KW-0829">Tyrosine-protein kinase</keyword>
<feature type="region of interest" description="Disordered" evidence="40">
    <location>
        <begin position="83"/>
        <end position="102"/>
    </location>
</feature>
<evidence type="ECO:0000256" key="9">
    <source>
        <dbReference type="ARBA" id="ARBA00004600"/>
    </source>
</evidence>
<reference evidence="43 44" key="1">
    <citation type="submission" date="2013-11" db="EMBL/GenBank/DDBJ databases">
        <title>Genome sequencing of Stegodyphus mimosarum.</title>
        <authorList>
            <person name="Bechsgaard J."/>
        </authorList>
    </citation>
    <scope>NUCLEOTIDE SEQUENCE [LARGE SCALE GENOMIC DNA]</scope>
</reference>
<dbReference type="SMART" id="SM00220">
    <property type="entry name" value="S_TKc"/>
    <property type="match status" value="1"/>
</dbReference>
<dbReference type="Pfam" id="PF22931">
    <property type="entry name" value="SAM_TNK"/>
    <property type="match status" value="1"/>
</dbReference>
<keyword evidence="23 43" id="KW-0418">Kinase</keyword>
<dbReference type="GO" id="GO:0030136">
    <property type="term" value="C:clathrin-coated vesicle"/>
    <property type="evidence" value="ECO:0007669"/>
    <property type="project" value="UniProtKB-SubCell"/>
</dbReference>
<dbReference type="EC" id="2.7.11.1" evidence="11"/>
<evidence type="ECO:0000256" key="25">
    <source>
        <dbReference type="ARBA" id="ARBA00022842"/>
    </source>
</evidence>
<sequence>MSSEPIDTQWLYELLQEVQLEQFFTKIRDELQVTRLAHFDYVLSYDLENIGMGKPAARRLLDAVKKRRAAVWRKSILNKILPSSAKQEKSSKTNPGNSPPVLPSSGMLTCLINEKDLKLLNKLGDGSFGVVMRGEWTTVSGAPLPVAVKILKEDAVSLPGAFEDFMKEVNAMHSLNHPNLIRLFGVVLLSPLMMVTELAPLGSLRDCLRKECHHTPVSRLIEYAVQIAAGMAYLESKRFIHRDLAARNVLLATKTKVKIGDFGLMRALPTQEDCYIMTEHKKVPFPWCAPESLKSRQFSHASDTWMFGVTLWEMFTFGEEPWAAYTGAQILQKIDQEGERLPRPEACPTDIYQLMLQCWAHKPADRPTFLALQDFLCEARPLTLTSTQSFDEPDKLKIEIGDVIEVIEGRQEFYWWRGQNQRTFHIGIFPRLIADRQRPITVDDISKPLRNSFIHTGHGDISGRSWGSPGHIDEVYLQNPMEPPDLLGLKEEPLPTPRLRDRNARSTYDGSSSSKKSVAKQFGYNKLENEQNGERKAQAQKSKSK</sequence>
<dbReference type="InterPro" id="IPR001245">
    <property type="entry name" value="Ser-Thr/Tyr_kinase_cat_dom"/>
</dbReference>
<dbReference type="FunFam" id="4.10.680.10:FF:000001">
    <property type="entry name" value="activated CDC42 kinase 1 isoform X1"/>
    <property type="match status" value="1"/>
</dbReference>
<evidence type="ECO:0000256" key="18">
    <source>
        <dbReference type="ARBA" id="ARBA00022583"/>
    </source>
</evidence>
<name>A0A087UHQ4_STEMI</name>
<keyword evidence="14" id="KW-0488">Methylation</keyword>
<dbReference type="InterPro" id="IPR020635">
    <property type="entry name" value="Tyr_kinase_cat_dom"/>
</dbReference>
<dbReference type="GO" id="GO:0004715">
    <property type="term" value="F:non-membrane spanning protein tyrosine kinase activity"/>
    <property type="evidence" value="ECO:0007669"/>
    <property type="project" value="UniProtKB-EC"/>
</dbReference>
<dbReference type="GO" id="GO:0002009">
    <property type="term" value="P:morphogenesis of an epithelium"/>
    <property type="evidence" value="ECO:0007669"/>
    <property type="project" value="UniProtKB-ARBA"/>
</dbReference>
<dbReference type="FunFam" id="1.10.510.10:FF:000080">
    <property type="entry name" value="Putative activated CDC42 kinase 1"/>
    <property type="match status" value="1"/>
</dbReference>
<evidence type="ECO:0000256" key="30">
    <source>
        <dbReference type="ARBA" id="ARBA00023176"/>
    </source>
</evidence>
<evidence type="ECO:0000256" key="39">
    <source>
        <dbReference type="PROSITE-ProRule" id="PRU10141"/>
    </source>
</evidence>
<dbReference type="SUPFAM" id="SSF50044">
    <property type="entry name" value="SH3-domain"/>
    <property type="match status" value="1"/>
</dbReference>
<evidence type="ECO:0000256" key="37">
    <source>
        <dbReference type="ARBA" id="ARBA00077194"/>
    </source>
</evidence>
<dbReference type="InterPro" id="IPR000719">
    <property type="entry name" value="Prot_kinase_dom"/>
</dbReference>
<evidence type="ECO:0000256" key="32">
    <source>
        <dbReference type="ARBA" id="ARBA00023329"/>
    </source>
</evidence>
<dbReference type="STRING" id="407821.A0A087UHQ4"/>
<dbReference type="GO" id="GO:0030659">
    <property type="term" value="C:cytoplasmic vesicle membrane"/>
    <property type="evidence" value="ECO:0007669"/>
    <property type="project" value="UniProtKB-SubCell"/>
</dbReference>
<dbReference type="OrthoDB" id="635774at2759"/>
<evidence type="ECO:0000256" key="36">
    <source>
        <dbReference type="ARBA" id="ARBA00072244"/>
    </source>
</evidence>
<evidence type="ECO:0000256" key="38">
    <source>
        <dbReference type="PROSITE-ProRule" id="PRU00192"/>
    </source>
</evidence>
<dbReference type="InterPro" id="IPR017441">
    <property type="entry name" value="Protein_kinase_ATP_BS"/>
</dbReference>
<keyword evidence="44" id="KW-1185">Reference proteome</keyword>
<dbReference type="CDD" id="cd09539">
    <property type="entry name" value="SAM_TNK-like"/>
    <property type="match status" value="1"/>
</dbReference>
<feature type="compositionally biased region" description="Basic and acidic residues" evidence="40">
    <location>
        <begin position="488"/>
        <end position="504"/>
    </location>
</feature>
<evidence type="ECO:0000259" key="42">
    <source>
        <dbReference type="PROSITE" id="PS50011"/>
    </source>
</evidence>
<dbReference type="GO" id="GO:0006897">
    <property type="term" value="P:endocytosis"/>
    <property type="evidence" value="ECO:0007669"/>
    <property type="project" value="UniProtKB-KW"/>
</dbReference>
<evidence type="ECO:0000256" key="5">
    <source>
        <dbReference type="ARBA" id="ARBA00004180"/>
    </source>
</evidence>
<keyword evidence="19" id="KW-0808">Transferase</keyword>
<evidence type="ECO:0000256" key="8">
    <source>
        <dbReference type="ARBA" id="ARBA00004536"/>
    </source>
</evidence>
<evidence type="ECO:0000256" key="29">
    <source>
        <dbReference type="ARBA" id="ARBA00023137"/>
    </source>
</evidence>
<feature type="non-terminal residue" evidence="43">
    <location>
        <position position="545"/>
    </location>
</feature>
<dbReference type="InterPro" id="IPR011009">
    <property type="entry name" value="Kinase-like_dom_sf"/>
</dbReference>
<dbReference type="GO" id="GO:0005829">
    <property type="term" value="C:cytosol"/>
    <property type="evidence" value="ECO:0007669"/>
    <property type="project" value="UniProtKB-SubCell"/>
</dbReference>
<evidence type="ECO:0000256" key="27">
    <source>
        <dbReference type="ARBA" id="ARBA00022949"/>
    </source>
</evidence>
<evidence type="ECO:0000256" key="17">
    <source>
        <dbReference type="ARBA" id="ARBA00022553"/>
    </source>
</evidence>
<dbReference type="InterPro" id="IPR015116">
    <property type="entry name" value="Cdc42-bd-like"/>
</dbReference>
<feature type="domain" description="SH3" evidence="41">
    <location>
        <begin position="379"/>
        <end position="439"/>
    </location>
</feature>
<dbReference type="FunFam" id="3.30.200.20:FF:000107">
    <property type="entry name" value="Putative activated CDC42 kinase 1"/>
    <property type="match status" value="1"/>
</dbReference>
<dbReference type="PROSITE" id="PS50011">
    <property type="entry name" value="PROTEIN_KINASE_DOM"/>
    <property type="match status" value="1"/>
</dbReference>
<keyword evidence="24 39" id="KW-0067">ATP-binding</keyword>
<dbReference type="Pfam" id="PF00018">
    <property type="entry name" value="SH3_1"/>
    <property type="match status" value="1"/>
</dbReference>
<keyword evidence="32" id="KW-0968">Cytoplasmic vesicle</keyword>
<dbReference type="GO" id="GO:0046872">
    <property type="term" value="F:metal ion binding"/>
    <property type="evidence" value="ECO:0007669"/>
    <property type="project" value="UniProtKB-KW"/>
</dbReference>
<dbReference type="GO" id="GO:0005905">
    <property type="term" value="C:clathrin-coated pit"/>
    <property type="evidence" value="ECO:0007669"/>
    <property type="project" value="UniProtKB-SubCell"/>
</dbReference>
<keyword evidence="18" id="KW-0254">Endocytosis</keyword>
<evidence type="ECO:0000256" key="20">
    <source>
        <dbReference type="ARBA" id="ARBA00022723"/>
    </source>
</evidence>
<dbReference type="Pfam" id="PF07714">
    <property type="entry name" value="PK_Tyr_Ser-Thr"/>
    <property type="match status" value="1"/>
</dbReference>
<evidence type="ECO:0000256" key="10">
    <source>
        <dbReference type="ARBA" id="ARBA00011903"/>
    </source>
</evidence>
<proteinExistence type="inferred from homology"/>
<dbReference type="InterPro" id="IPR008266">
    <property type="entry name" value="Tyr_kinase_AS"/>
</dbReference>
<feature type="region of interest" description="Disordered" evidence="40">
    <location>
        <begin position="474"/>
        <end position="545"/>
    </location>
</feature>
<dbReference type="EMBL" id="KK119850">
    <property type="protein sequence ID" value="KFM76893.1"/>
    <property type="molecule type" value="Genomic_DNA"/>
</dbReference>
<dbReference type="OMA" id="GQMPWAG"/>
<dbReference type="Proteomes" id="UP000054359">
    <property type="component" value="Unassembled WGS sequence"/>
</dbReference>
<evidence type="ECO:0000313" key="43">
    <source>
        <dbReference type="EMBL" id="KFM76893.1"/>
    </source>
</evidence>
<keyword evidence="31" id="KW-0539">Nucleus</keyword>
<evidence type="ECO:0000256" key="24">
    <source>
        <dbReference type="ARBA" id="ARBA00022840"/>
    </source>
</evidence>
<dbReference type="GO" id="GO:0005768">
    <property type="term" value="C:endosome"/>
    <property type="evidence" value="ECO:0007669"/>
    <property type="project" value="UniProtKB-SubCell"/>
</dbReference>
<evidence type="ECO:0000259" key="41">
    <source>
        <dbReference type="PROSITE" id="PS50002"/>
    </source>
</evidence>
<evidence type="ECO:0000256" key="31">
    <source>
        <dbReference type="ARBA" id="ARBA00023242"/>
    </source>
</evidence>
<evidence type="ECO:0000256" key="2">
    <source>
        <dbReference type="ARBA" id="ARBA00004123"/>
    </source>
</evidence>
<evidence type="ECO:0000256" key="33">
    <source>
        <dbReference type="ARBA" id="ARBA00047899"/>
    </source>
</evidence>
<dbReference type="PRINTS" id="PR00109">
    <property type="entry name" value="TYRKINASE"/>
</dbReference>
<dbReference type="InterPro" id="IPR055175">
    <property type="entry name" value="ACK/TNK-like_SAM"/>
</dbReference>
<evidence type="ECO:0000256" key="15">
    <source>
        <dbReference type="ARBA" id="ARBA00022490"/>
    </source>
</evidence>
<evidence type="ECO:0000256" key="3">
    <source>
        <dbReference type="ARBA" id="ARBA00004132"/>
    </source>
</evidence>
<dbReference type="GO" id="GO:0004674">
    <property type="term" value="F:protein serine/threonine kinase activity"/>
    <property type="evidence" value="ECO:0007669"/>
    <property type="project" value="UniProtKB-KW"/>
</dbReference>
<evidence type="ECO:0000256" key="19">
    <source>
        <dbReference type="ARBA" id="ARBA00022679"/>
    </source>
</evidence>
<evidence type="ECO:0000256" key="7">
    <source>
        <dbReference type="ARBA" id="ARBA00004514"/>
    </source>
</evidence>
<comment type="subcellular location">
    <subcellularLocation>
        <location evidence="8">Cell junction</location>
        <location evidence="8">Adherens junction</location>
    </subcellularLocation>
    <subcellularLocation>
        <location evidence="6">Cell membrane</location>
    </subcellularLocation>
    <subcellularLocation>
        <location evidence="7">Cytoplasm</location>
        <location evidence="7">Cytosol</location>
    </subcellularLocation>
    <subcellularLocation>
        <location evidence="5">Cytoplasmic vesicle membrane</location>
        <topology evidence="5">Peripheral membrane protein</topology>
        <orientation evidence="5">Cytoplasmic side</orientation>
    </subcellularLocation>
    <subcellularLocation>
        <location evidence="3">Cytoplasmic vesicle</location>
        <location evidence="3">Clathrin-coated vesicle</location>
    </subcellularLocation>
    <subcellularLocation>
        <location evidence="4">Endosome</location>
    </subcellularLocation>
    <subcellularLocation>
        <location evidence="9">Membrane</location>
        <location evidence="9">Clathrin-coated pit</location>
    </subcellularLocation>
    <subcellularLocation>
        <location evidence="2">Nucleus</location>
    </subcellularLocation>
</comment>
<protein>
    <recommendedName>
        <fullName evidence="36">Activated CDC42 kinase 1</fullName>
        <ecNumber evidence="10">2.7.10.2</ecNumber>
        <ecNumber evidence="11">2.7.11.1</ecNumber>
    </recommendedName>
    <alternativeName>
        <fullName evidence="37">Tyrosine kinase non-receptor protein 2</fullName>
    </alternativeName>
</protein>
<evidence type="ECO:0000256" key="21">
    <source>
        <dbReference type="ARBA" id="ARBA00022741"/>
    </source>
</evidence>
<feature type="binding site" evidence="39">
    <location>
        <position position="149"/>
    </location>
    <ligand>
        <name>ATP</name>
        <dbReference type="ChEBI" id="CHEBI:30616"/>
    </ligand>
</feature>
<dbReference type="GO" id="GO:0005634">
    <property type="term" value="C:nucleus"/>
    <property type="evidence" value="ECO:0007669"/>
    <property type="project" value="UniProtKB-SubCell"/>
</dbReference>
<evidence type="ECO:0000256" key="12">
    <source>
        <dbReference type="ARBA" id="ARBA00022443"/>
    </source>
</evidence>
<evidence type="ECO:0000256" key="11">
    <source>
        <dbReference type="ARBA" id="ARBA00012513"/>
    </source>
</evidence>
<gene>
    <name evidence="43" type="ORF">X975_23880</name>
</gene>
<evidence type="ECO:0000256" key="14">
    <source>
        <dbReference type="ARBA" id="ARBA00022481"/>
    </source>
</evidence>
<dbReference type="Gene3D" id="4.10.680.10">
    <property type="entry name" value="Cdc42-like binding domain"/>
    <property type="match status" value="1"/>
</dbReference>
<keyword evidence="20" id="KW-0479">Metal-binding</keyword>
<evidence type="ECO:0000256" key="35">
    <source>
        <dbReference type="ARBA" id="ARBA00060742"/>
    </source>
</evidence>
<dbReference type="GO" id="GO:0005524">
    <property type="term" value="F:ATP binding"/>
    <property type="evidence" value="ECO:0007669"/>
    <property type="project" value="UniProtKB-UniRule"/>
</dbReference>
<keyword evidence="27" id="KW-0965">Cell junction</keyword>
<dbReference type="InterPro" id="IPR001452">
    <property type="entry name" value="SH3_domain"/>
</dbReference>
<keyword evidence="22" id="KW-0967">Endosome</keyword>
<comment type="similarity">
    <text evidence="35">Belongs to the protein kinase superfamily. Tyr protein kinase family.</text>
</comment>
<feature type="compositionally biased region" description="Basic and acidic residues" evidence="40">
    <location>
        <begin position="527"/>
        <end position="537"/>
    </location>
</feature>
<dbReference type="PROSITE" id="PS50002">
    <property type="entry name" value="SH3"/>
    <property type="match status" value="1"/>
</dbReference>
<dbReference type="InterPro" id="IPR049587">
    <property type="entry name" value="TNK-like_SAM"/>
</dbReference>
<dbReference type="Gene3D" id="1.10.510.10">
    <property type="entry name" value="Transferase(Phosphotransferase) domain 1"/>
    <property type="match status" value="1"/>
</dbReference>
<dbReference type="PANTHER" id="PTHR24418">
    <property type="entry name" value="TYROSINE-PROTEIN KINASE"/>
    <property type="match status" value="1"/>
</dbReference>
<keyword evidence="13" id="KW-1003">Cell membrane</keyword>
<keyword evidence="17" id="KW-0597">Phosphoprotein</keyword>
<dbReference type="Gene3D" id="3.30.200.20">
    <property type="entry name" value="Phosphorylase Kinase, domain 1"/>
    <property type="match status" value="1"/>
</dbReference>
<keyword evidence="30" id="KW-0168">Coated pit</keyword>